<dbReference type="RefSeq" id="XP_009846470.1">
    <property type="nucleotide sequence ID" value="XM_009848168.1"/>
</dbReference>
<accession>W4FBJ1</accession>
<dbReference type="AlphaFoldDB" id="W4FBJ1"/>
<protein>
    <submittedName>
        <fullName evidence="1">Uncharacterized protein</fullName>
    </submittedName>
</protein>
<dbReference type="EMBL" id="KI913421">
    <property type="protein sequence ID" value="ETV64048.1"/>
    <property type="molecule type" value="Genomic_DNA"/>
</dbReference>
<reference evidence="1" key="1">
    <citation type="submission" date="2013-12" db="EMBL/GenBank/DDBJ databases">
        <title>The Genome Sequence of Aphanomyces astaci APO3.</title>
        <authorList>
            <consortium name="The Broad Institute Genomics Platform"/>
            <person name="Russ C."/>
            <person name="Tyler B."/>
            <person name="van West P."/>
            <person name="Dieguez-Uribeondo J."/>
            <person name="Young S.K."/>
            <person name="Zeng Q."/>
            <person name="Gargeya S."/>
            <person name="Fitzgerald M."/>
            <person name="Abouelleil A."/>
            <person name="Alvarado L."/>
            <person name="Chapman S.B."/>
            <person name="Gainer-Dewar J."/>
            <person name="Goldberg J."/>
            <person name="Griggs A."/>
            <person name="Gujja S."/>
            <person name="Hansen M."/>
            <person name="Howarth C."/>
            <person name="Imamovic A."/>
            <person name="Ireland A."/>
            <person name="Larimer J."/>
            <person name="McCowan C."/>
            <person name="Murphy C."/>
            <person name="Pearson M."/>
            <person name="Poon T.W."/>
            <person name="Priest M."/>
            <person name="Roberts A."/>
            <person name="Saif S."/>
            <person name="Shea T."/>
            <person name="Sykes S."/>
            <person name="Wortman J."/>
            <person name="Nusbaum C."/>
            <person name="Birren B."/>
        </authorList>
    </citation>
    <scope>NUCLEOTIDE SEQUENCE [LARGE SCALE GENOMIC DNA]</scope>
    <source>
        <strain evidence="1">APO3</strain>
    </source>
</reference>
<proteinExistence type="predicted"/>
<gene>
    <name evidence="1" type="ORF">H257_19012</name>
</gene>
<dbReference type="OrthoDB" id="10423563at2759"/>
<name>W4FBJ1_APHAT</name>
<sequence>MDECVRDVAHRNKLAQKWLSEGRVVTPYASGIIDEQKLLAPSYKVIVSTDDVFFCVPPVA</sequence>
<dbReference type="VEuPathDB" id="FungiDB:H257_19012"/>
<organism evidence="1">
    <name type="scientific">Aphanomyces astaci</name>
    <name type="common">Crayfish plague agent</name>
    <dbReference type="NCBI Taxonomy" id="112090"/>
    <lineage>
        <taxon>Eukaryota</taxon>
        <taxon>Sar</taxon>
        <taxon>Stramenopiles</taxon>
        <taxon>Oomycota</taxon>
        <taxon>Saprolegniomycetes</taxon>
        <taxon>Saprolegniales</taxon>
        <taxon>Verrucalvaceae</taxon>
        <taxon>Aphanomyces</taxon>
    </lineage>
</organism>
<evidence type="ECO:0000313" key="1">
    <source>
        <dbReference type="EMBL" id="ETV64048.1"/>
    </source>
</evidence>
<dbReference type="GeneID" id="20821008"/>